<evidence type="ECO:0000313" key="1">
    <source>
        <dbReference type="EMBL" id="EPI62511.1"/>
    </source>
</evidence>
<sequence length="103" mass="12297">MTENFQRKQTLCRELYTDVCFEKEHFCDLLYHTNKANKNISPKNQKTAGQESIYHTKYSIKDRHGTKNQNICNANLFAHEKTYIKKGKININFQKYKNQPHQD</sequence>
<organism evidence="1 2">
    <name type="scientific">Salmonella enteritidis (strain 2009K0958)</name>
    <dbReference type="NCBI Taxonomy" id="1192586"/>
    <lineage>
        <taxon>Bacteria</taxon>
        <taxon>Pseudomonadati</taxon>
        <taxon>Pseudomonadota</taxon>
        <taxon>Gammaproteobacteria</taxon>
        <taxon>Enterobacterales</taxon>
        <taxon>Enterobacteriaceae</taxon>
        <taxon>Salmonella</taxon>
    </lineage>
</organism>
<accession>A0A656IAA1</accession>
<dbReference type="Proteomes" id="UP000014535">
    <property type="component" value="Unassembled WGS sequence"/>
</dbReference>
<gene>
    <name evidence="1" type="ORF">A673_05095</name>
</gene>
<dbReference type="EMBL" id="ATFT01000178">
    <property type="protein sequence ID" value="EPI62511.1"/>
    <property type="molecule type" value="Genomic_DNA"/>
</dbReference>
<proteinExistence type="predicted"/>
<dbReference type="AlphaFoldDB" id="A0A656IAA1"/>
<comment type="caution">
    <text evidence="1">The sequence shown here is derived from an EMBL/GenBank/DDBJ whole genome shotgun (WGS) entry which is preliminary data.</text>
</comment>
<evidence type="ECO:0000313" key="2">
    <source>
        <dbReference type="Proteomes" id="UP000014535"/>
    </source>
</evidence>
<name>A0A656IAA1_SALE2</name>
<dbReference type="RefSeq" id="WP_015059605.1">
    <property type="nucleotide sequence ID" value="NZ_KE349129.1"/>
</dbReference>
<protein>
    <submittedName>
        <fullName evidence="1">Uncharacterized protein</fullName>
    </submittedName>
</protein>
<reference evidence="1 2" key="1">
    <citation type="submission" date="2013-04" db="EMBL/GenBank/DDBJ databases">
        <authorList>
            <person name="McClelland M."/>
            <person name="Porwollik S."/>
            <person name="Desai P."/>
            <person name="Cheng P."/>
            <person name="Wollam A."/>
            <person name="Pepin K."/>
            <person name="Palsikar V.B."/>
            <person name="Fulton L."/>
            <person name="Fulton R."/>
            <person name="Delehaunty K."/>
            <person name="Fronick C."/>
            <person name="Godfrey J."/>
            <person name="Waligorski J."/>
            <person name="Appelbaum E."/>
            <person name="Tomlinson C."/>
            <person name="Warren W."/>
            <person name="Sodergren E."/>
            <person name="Weinstock G."/>
            <person name="Wilson R.K."/>
        </authorList>
    </citation>
    <scope>NUCLEOTIDE SEQUENCE [LARGE SCALE GENOMIC DNA]</scope>
    <source>
        <strain evidence="1 2">2009K0958</strain>
    </source>
</reference>